<dbReference type="PANTHER" id="PTHR21164">
    <property type="entry name" value="CHORISMATE MUTASE"/>
    <property type="match status" value="1"/>
</dbReference>
<evidence type="ECO:0000256" key="2">
    <source>
        <dbReference type="PIRSR" id="PIRSR005965-1"/>
    </source>
</evidence>
<dbReference type="GO" id="GO:0009073">
    <property type="term" value="P:aromatic amino acid family biosynthetic process"/>
    <property type="evidence" value="ECO:0007669"/>
    <property type="project" value="UniProtKB-UniRule"/>
</dbReference>
<proteinExistence type="predicted"/>
<dbReference type="NCBIfam" id="TIGR01796">
    <property type="entry name" value="CM_mono_aroH"/>
    <property type="match status" value="1"/>
</dbReference>
<dbReference type="SUPFAM" id="SSF55298">
    <property type="entry name" value="YjgF-like"/>
    <property type="match status" value="1"/>
</dbReference>
<dbReference type="EC" id="5.4.99.5" evidence="1 3"/>
<organism evidence="4 5">
    <name type="scientific">Prochlorococcus marinus str. PAC1</name>
    <dbReference type="NCBI Taxonomy" id="59924"/>
    <lineage>
        <taxon>Bacteria</taxon>
        <taxon>Bacillati</taxon>
        <taxon>Cyanobacteriota</taxon>
        <taxon>Cyanophyceae</taxon>
        <taxon>Synechococcales</taxon>
        <taxon>Prochlorococcaceae</taxon>
        <taxon>Prochlorococcus</taxon>
    </lineage>
</organism>
<keyword evidence="2 3" id="KW-0028">Amino-acid biosynthesis</keyword>
<keyword evidence="3 4" id="KW-0413">Isomerase</keyword>
<evidence type="ECO:0000313" key="4">
    <source>
        <dbReference type="EMBL" id="KGG20780.1"/>
    </source>
</evidence>
<dbReference type="CDD" id="cd02185">
    <property type="entry name" value="AroH"/>
    <property type="match status" value="1"/>
</dbReference>
<feature type="binding site" evidence="2">
    <location>
        <position position="97"/>
    </location>
    <ligand>
        <name>prephenate</name>
        <dbReference type="ChEBI" id="CHEBI:29934"/>
    </ligand>
</feature>
<dbReference type="Gene3D" id="3.30.1330.40">
    <property type="entry name" value="RutC-like"/>
    <property type="match status" value="1"/>
</dbReference>
<dbReference type="GO" id="GO:0008652">
    <property type="term" value="P:amino acid biosynthetic process"/>
    <property type="evidence" value="ECO:0007669"/>
    <property type="project" value="UniProtKB-UniRule"/>
</dbReference>
<gene>
    <name evidence="4" type="ORF">EV03_0716</name>
</gene>
<comment type="catalytic activity">
    <reaction evidence="3">
        <text>chorismate = prephenate</text>
        <dbReference type="Rhea" id="RHEA:13897"/>
        <dbReference type="ChEBI" id="CHEBI:29748"/>
        <dbReference type="ChEBI" id="CHEBI:29934"/>
        <dbReference type="EC" id="5.4.99.5"/>
    </reaction>
</comment>
<dbReference type="RefSeq" id="WP_011294888.1">
    <property type="nucleotide sequence ID" value="NZ_CP138967.1"/>
</dbReference>
<dbReference type="Pfam" id="PF07736">
    <property type="entry name" value="CM_1"/>
    <property type="match status" value="1"/>
</dbReference>
<accession>A0A0A2C7B3</accession>
<dbReference type="UniPathway" id="UPA00120">
    <property type="reaction ID" value="UER00203"/>
</dbReference>
<dbReference type="PIRSF" id="PIRSF005965">
    <property type="entry name" value="Chor_mut_AroH"/>
    <property type="match status" value="1"/>
</dbReference>
<dbReference type="EMBL" id="JNAX01000010">
    <property type="protein sequence ID" value="KGG20780.1"/>
    <property type="molecule type" value="Genomic_DNA"/>
</dbReference>
<dbReference type="PROSITE" id="PS51167">
    <property type="entry name" value="CHORISMATE_MUT_1"/>
    <property type="match status" value="1"/>
</dbReference>
<reference evidence="5" key="1">
    <citation type="journal article" date="2014" name="Sci. Data">
        <title>Genomes of diverse isolates of the marine cyanobacterium Prochlorococcus.</title>
        <authorList>
            <person name="Biller S."/>
            <person name="Berube P."/>
            <person name="Thompson J."/>
            <person name="Kelly L."/>
            <person name="Roggensack S."/>
            <person name="Awad L."/>
            <person name="Roache-Johnson K."/>
            <person name="Ding H."/>
            <person name="Giovannoni S.J."/>
            <person name="Moore L.R."/>
            <person name="Chisholm S.W."/>
        </authorList>
    </citation>
    <scope>NUCLEOTIDE SEQUENCE [LARGE SCALE GENOMIC DNA]</scope>
    <source>
        <strain evidence="5">PAC1</strain>
    </source>
</reference>
<dbReference type="AlphaFoldDB" id="A0A0A2C7B3"/>
<dbReference type="Proteomes" id="UP000030392">
    <property type="component" value="Unassembled WGS sequence"/>
</dbReference>
<keyword evidence="2 3" id="KW-0057">Aromatic amino acid biosynthesis</keyword>
<dbReference type="GO" id="GO:0046417">
    <property type="term" value="P:chorismate metabolic process"/>
    <property type="evidence" value="ECO:0007669"/>
    <property type="project" value="TreeGrafter"/>
</dbReference>
<evidence type="ECO:0000256" key="3">
    <source>
        <dbReference type="PROSITE-ProRule" id="PRU00514"/>
    </source>
</evidence>
<comment type="caution">
    <text evidence="4">The sequence shown here is derived from an EMBL/GenBank/DDBJ whole genome shotgun (WGS) entry which is preliminary data.</text>
</comment>
<evidence type="ECO:0000256" key="1">
    <source>
        <dbReference type="NCBIfam" id="TIGR01796"/>
    </source>
</evidence>
<dbReference type="GO" id="GO:0004106">
    <property type="term" value="F:chorismate mutase activity"/>
    <property type="evidence" value="ECO:0007669"/>
    <property type="project" value="UniProtKB-UniRule"/>
</dbReference>
<sequence>MNCQNELTYLCALRGATTCENNSVESITSAVEELLVELVSRNNLIPDQIISITFSVTSDLDACFPASIARKNTGWEKIALLDCQQMFVKDDLPKCIRLLAYVSLPNEQIPKNPYLGKAKNLRPDR</sequence>
<feature type="binding site" evidence="2">
    <location>
        <position position="14"/>
    </location>
    <ligand>
        <name>prephenate</name>
        <dbReference type="ChEBI" id="CHEBI:29934"/>
    </ligand>
</feature>
<name>A0A0A2C7B3_PROMR</name>
<dbReference type="InterPro" id="IPR035959">
    <property type="entry name" value="RutC-like_sf"/>
</dbReference>
<dbReference type="InterPro" id="IPR008243">
    <property type="entry name" value="Chorismate_mutase_AroH"/>
</dbReference>
<dbReference type="PANTHER" id="PTHR21164:SF0">
    <property type="entry name" value="CHORISMATE MUTASE AROH"/>
    <property type="match status" value="1"/>
</dbReference>
<feature type="binding site" evidence="2">
    <location>
        <position position="114"/>
    </location>
    <ligand>
        <name>prephenate</name>
        <dbReference type="ChEBI" id="CHEBI:29934"/>
    </ligand>
</feature>
<evidence type="ECO:0000313" key="5">
    <source>
        <dbReference type="Proteomes" id="UP000030392"/>
    </source>
</evidence>
<protein>
    <recommendedName>
        <fullName evidence="1 3">chorismate mutase</fullName>
        <ecNumber evidence="1 3">5.4.99.5</ecNumber>
    </recommendedName>
</protein>